<name>A0A379C2G0_9FIRM</name>
<proteinExistence type="predicted"/>
<evidence type="ECO:0000313" key="2">
    <source>
        <dbReference type="EMBL" id="SUB56434.1"/>
    </source>
</evidence>
<dbReference type="STRING" id="1122949.GCA_000378725_00276"/>
<feature type="region of interest" description="Disordered" evidence="1">
    <location>
        <begin position="277"/>
        <end position="302"/>
    </location>
</feature>
<dbReference type="EMBL" id="UGSZ01000001">
    <property type="protein sequence ID" value="SUB56434.1"/>
    <property type="molecule type" value="Genomic_DNA"/>
</dbReference>
<organism evidence="2 3">
    <name type="scientific">Peptoniphilus lacrimalis</name>
    <dbReference type="NCBI Taxonomy" id="33031"/>
    <lineage>
        <taxon>Bacteria</taxon>
        <taxon>Bacillati</taxon>
        <taxon>Bacillota</taxon>
        <taxon>Tissierellia</taxon>
        <taxon>Tissierellales</taxon>
        <taxon>Peptoniphilaceae</taxon>
        <taxon>Peptoniphilus</taxon>
    </lineage>
</organism>
<gene>
    <name evidence="2" type="ORF">NCTC13149_00205</name>
</gene>
<dbReference type="RefSeq" id="WP_019034305.1">
    <property type="nucleotide sequence ID" value="NZ_UGSZ01000001.1"/>
</dbReference>
<dbReference type="AlphaFoldDB" id="A0A379C2G0"/>
<sequence length="302" mass="33704">MKKSFNYFKANPAGNITGFVVWPVYPGYRKAYADCIRSQIDSDVEQVGFISPAYEGAPLRLDMMGGEFCANASRAYGLYSASFYDVEGPVDIEVYVSGKKGTTDVIADVTNSTAYVAMDNPINISDIEIDGKTYKIFEFSGISHLVVEEKEDKEFVEKALKALKEKVQTDAYGVIFFNKEEKSYVPYVNVIKSQTLVRESSCGSGVIALVNYLNEEIPGEDYQLTLKGPAGDLTVTVDTFDGEKKYLVGGHVEMEKPRKITIDIPADVVKAVTEEHNKQVEEEKLREAKEKVAQEEKDREEE</sequence>
<evidence type="ECO:0000256" key="1">
    <source>
        <dbReference type="SAM" id="MobiDB-lite"/>
    </source>
</evidence>
<reference evidence="2 3" key="1">
    <citation type="submission" date="2018-06" db="EMBL/GenBank/DDBJ databases">
        <authorList>
            <consortium name="Pathogen Informatics"/>
            <person name="Doyle S."/>
        </authorList>
    </citation>
    <scope>NUCLEOTIDE SEQUENCE [LARGE SCALE GENOMIC DNA]</scope>
    <source>
        <strain evidence="2 3">NCTC13149</strain>
    </source>
</reference>
<evidence type="ECO:0008006" key="4">
    <source>
        <dbReference type="Google" id="ProtNLM"/>
    </source>
</evidence>
<accession>A0A379C2G0</accession>
<evidence type="ECO:0000313" key="3">
    <source>
        <dbReference type="Proteomes" id="UP000255517"/>
    </source>
</evidence>
<dbReference type="Proteomes" id="UP000255517">
    <property type="component" value="Unassembled WGS sequence"/>
</dbReference>
<dbReference type="InterPro" id="IPR058944">
    <property type="entry name" value="CntK-like"/>
</dbReference>
<dbReference type="Pfam" id="PF26317">
    <property type="entry name" value="CntK_N"/>
    <property type="match status" value="1"/>
</dbReference>
<protein>
    <recommendedName>
        <fullName evidence="4">Diaminopimelate epimerase</fullName>
    </recommendedName>
</protein>
<dbReference type="OrthoDB" id="9813391at2"/>